<dbReference type="AlphaFoldDB" id="A0AAW2J1R0"/>
<feature type="region of interest" description="Disordered" evidence="1">
    <location>
        <begin position="173"/>
        <end position="198"/>
    </location>
</feature>
<name>A0AAW2J1R0_9LAMI</name>
<feature type="region of interest" description="Disordered" evidence="1">
    <location>
        <begin position="214"/>
        <end position="236"/>
    </location>
</feature>
<dbReference type="EMBL" id="JACGWM010001793">
    <property type="protein sequence ID" value="KAL0287906.1"/>
    <property type="molecule type" value="Genomic_DNA"/>
</dbReference>
<feature type="compositionally biased region" description="Low complexity" evidence="1">
    <location>
        <begin position="178"/>
        <end position="187"/>
    </location>
</feature>
<reference evidence="2" key="1">
    <citation type="submission" date="2020-06" db="EMBL/GenBank/DDBJ databases">
        <authorList>
            <person name="Li T."/>
            <person name="Hu X."/>
            <person name="Zhang T."/>
            <person name="Song X."/>
            <person name="Zhang H."/>
            <person name="Dai N."/>
            <person name="Sheng W."/>
            <person name="Hou X."/>
            <person name="Wei L."/>
        </authorList>
    </citation>
    <scope>NUCLEOTIDE SEQUENCE</scope>
    <source>
        <strain evidence="2">KEN8</strain>
        <tissue evidence="2">Leaf</tissue>
    </source>
</reference>
<accession>A0AAW2J1R0</accession>
<proteinExistence type="predicted"/>
<feature type="compositionally biased region" description="Low complexity" evidence="1">
    <location>
        <begin position="223"/>
        <end position="232"/>
    </location>
</feature>
<comment type="caution">
    <text evidence="2">The sequence shown here is derived from an EMBL/GenBank/DDBJ whole genome shotgun (WGS) entry which is preliminary data.</text>
</comment>
<dbReference type="PANTHER" id="PTHR10775">
    <property type="entry name" value="OS08G0208400 PROTEIN"/>
    <property type="match status" value="1"/>
</dbReference>
<evidence type="ECO:0000256" key="1">
    <source>
        <dbReference type="SAM" id="MobiDB-lite"/>
    </source>
</evidence>
<organism evidence="2">
    <name type="scientific">Sesamum calycinum</name>
    <dbReference type="NCBI Taxonomy" id="2727403"/>
    <lineage>
        <taxon>Eukaryota</taxon>
        <taxon>Viridiplantae</taxon>
        <taxon>Streptophyta</taxon>
        <taxon>Embryophyta</taxon>
        <taxon>Tracheophyta</taxon>
        <taxon>Spermatophyta</taxon>
        <taxon>Magnoliopsida</taxon>
        <taxon>eudicotyledons</taxon>
        <taxon>Gunneridae</taxon>
        <taxon>Pentapetalae</taxon>
        <taxon>asterids</taxon>
        <taxon>lamiids</taxon>
        <taxon>Lamiales</taxon>
        <taxon>Pedaliaceae</taxon>
        <taxon>Sesamum</taxon>
    </lineage>
</organism>
<sequence length="252" mass="28506">MLKYEVLPVDVGPSSYGGDPYDYDEPRRMVIILSKYDRISQWANRILPPNRTLPGEYYNTKKLVNDLSLSVEKIDACKNDCMLHWKDDVDLEYYKFCGDARATVDHMTWHVTHQTEEGSMCHPFDIEGQENNIEESALSSQASAAPNEQQLWMLAAGGRIKGQVFGLGSEARHTIAGPSQPSSSNSPTPSPPQPESGDLRDRVQMIEHYIRSRDPDWPDCIVTQPPTDTPAPNDDDEHTIADCHDLDYDFFF</sequence>
<reference evidence="2" key="2">
    <citation type="journal article" date="2024" name="Plant">
        <title>Genomic evolution and insights into agronomic trait innovations of Sesamum species.</title>
        <authorList>
            <person name="Miao H."/>
            <person name="Wang L."/>
            <person name="Qu L."/>
            <person name="Liu H."/>
            <person name="Sun Y."/>
            <person name="Le M."/>
            <person name="Wang Q."/>
            <person name="Wei S."/>
            <person name="Zheng Y."/>
            <person name="Lin W."/>
            <person name="Duan Y."/>
            <person name="Cao H."/>
            <person name="Xiong S."/>
            <person name="Wang X."/>
            <person name="Wei L."/>
            <person name="Li C."/>
            <person name="Ma Q."/>
            <person name="Ju M."/>
            <person name="Zhao R."/>
            <person name="Li G."/>
            <person name="Mu C."/>
            <person name="Tian Q."/>
            <person name="Mei H."/>
            <person name="Zhang T."/>
            <person name="Gao T."/>
            <person name="Zhang H."/>
        </authorList>
    </citation>
    <scope>NUCLEOTIDE SEQUENCE</scope>
    <source>
        <strain evidence="2">KEN8</strain>
    </source>
</reference>
<protein>
    <submittedName>
        <fullName evidence="2">Uncharacterized protein</fullName>
    </submittedName>
</protein>
<dbReference type="PANTHER" id="PTHR10775:SF185">
    <property type="entry name" value="OS08G0208400 PROTEIN"/>
    <property type="match status" value="1"/>
</dbReference>
<evidence type="ECO:0000313" key="2">
    <source>
        <dbReference type="EMBL" id="KAL0287906.1"/>
    </source>
</evidence>
<gene>
    <name evidence="2" type="ORF">Scaly_2548800</name>
</gene>